<proteinExistence type="predicted"/>
<evidence type="ECO:0000313" key="2">
    <source>
        <dbReference type="Proteomes" id="UP000467841"/>
    </source>
</evidence>
<keyword evidence="2" id="KW-1185">Reference proteome</keyword>
<evidence type="ECO:0000313" key="1">
    <source>
        <dbReference type="EMBL" id="CAA7032575.1"/>
    </source>
</evidence>
<dbReference type="AlphaFoldDB" id="A0A6D2IVI8"/>
<gene>
    <name evidence="1" type="ORF">MERR_LOCUS19810</name>
</gene>
<protein>
    <submittedName>
        <fullName evidence="1">Uncharacterized protein</fullName>
    </submittedName>
</protein>
<accession>A0A6D2IVI8</accession>
<organism evidence="1 2">
    <name type="scientific">Microthlaspi erraticum</name>
    <dbReference type="NCBI Taxonomy" id="1685480"/>
    <lineage>
        <taxon>Eukaryota</taxon>
        <taxon>Viridiplantae</taxon>
        <taxon>Streptophyta</taxon>
        <taxon>Embryophyta</taxon>
        <taxon>Tracheophyta</taxon>
        <taxon>Spermatophyta</taxon>
        <taxon>Magnoliopsida</taxon>
        <taxon>eudicotyledons</taxon>
        <taxon>Gunneridae</taxon>
        <taxon>Pentapetalae</taxon>
        <taxon>rosids</taxon>
        <taxon>malvids</taxon>
        <taxon>Brassicales</taxon>
        <taxon>Brassicaceae</taxon>
        <taxon>Coluteocarpeae</taxon>
        <taxon>Microthlaspi</taxon>
    </lineage>
</organism>
<comment type="caution">
    <text evidence="1">The sequence shown here is derived from an EMBL/GenBank/DDBJ whole genome shotgun (WGS) entry which is preliminary data.</text>
</comment>
<sequence>MSSRSRCSKVLTTSGNSVIPQPDKYNSSIDCEGGCETELLLVVKTWLPQRANATSDLKHDKIAFKSIVDVVFKWANVRIWIDLRCEKIVKSTGPWVFQWERSRVSRLTNLEIDLGIGPLKLFFPRPKACS</sequence>
<dbReference type="EMBL" id="CACVBM020001123">
    <property type="protein sequence ID" value="CAA7032575.1"/>
    <property type="molecule type" value="Genomic_DNA"/>
</dbReference>
<name>A0A6D2IVI8_9BRAS</name>
<dbReference type="Proteomes" id="UP000467841">
    <property type="component" value="Unassembled WGS sequence"/>
</dbReference>
<reference evidence="1" key="1">
    <citation type="submission" date="2020-01" db="EMBL/GenBank/DDBJ databases">
        <authorList>
            <person name="Mishra B."/>
        </authorList>
    </citation>
    <scope>NUCLEOTIDE SEQUENCE [LARGE SCALE GENOMIC DNA]</scope>
</reference>